<evidence type="ECO:0000313" key="2">
    <source>
        <dbReference type="EMBL" id="AHG01293.1"/>
    </source>
</evidence>
<dbReference type="PANTHER" id="PTHR43293">
    <property type="entry name" value="ACETATE COA-TRANSFERASE YDIF"/>
    <property type="match status" value="1"/>
</dbReference>
<dbReference type="PANTHER" id="PTHR43293:SF3">
    <property type="entry name" value="CHOLESTEROL RING-CLEAVING HYDROLASE IPDB SUBUNIT"/>
    <property type="match status" value="1"/>
</dbReference>
<dbReference type="SMART" id="SM00882">
    <property type="entry name" value="CoA_trans"/>
    <property type="match status" value="1"/>
</dbReference>
<reference evidence="2 3" key="1">
    <citation type="submission" date="2014-01" db="EMBL/GenBank/DDBJ databases">
        <authorList>
            <consortium name="DOE Joint Genome Institute"/>
            <person name="Anderson I."/>
            <person name="Huntemann M."/>
            <person name="Han J."/>
            <person name="Chen A."/>
            <person name="Kyrpides N."/>
            <person name="Mavromatis K."/>
            <person name="Markowitz V."/>
            <person name="Palaniappan K."/>
            <person name="Ivanova N."/>
            <person name="Schaumberg A."/>
            <person name="Pati A."/>
            <person name="Liolios K."/>
            <person name="Nordberg H.P."/>
            <person name="Cantor M.N."/>
            <person name="Hua S.X."/>
            <person name="Woyke T."/>
        </authorList>
    </citation>
    <scope>NUCLEOTIDE SEQUENCE [LARGE SCALE GENOMIC DNA]</scope>
    <source>
        <strain evidence="2 3">XH-48</strain>
        <plasmid evidence="3">1</plasmid>
    </source>
</reference>
<organism evidence="2 3">
    <name type="scientific">Halostagnicola larsenii XH-48</name>
    <dbReference type="NCBI Taxonomy" id="797299"/>
    <lineage>
        <taxon>Archaea</taxon>
        <taxon>Methanobacteriati</taxon>
        <taxon>Methanobacteriota</taxon>
        <taxon>Stenosarchaea group</taxon>
        <taxon>Halobacteria</taxon>
        <taxon>Halobacteriales</taxon>
        <taxon>Natrialbaceae</taxon>
        <taxon>Halostagnicola</taxon>
    </lineage>
</organism>
<dbReference type="InterPro" id="IPR004165">
    <property type="entry name" value="CoA_trans_fam_I"/>
</dbReference>
<dbReference type="AlphaFoldDB" id="W0JW64"/>
<protein>
    <recommendedName>
        <fullName evidence="4">CoA transferase</fullName>
    </recommendedName>
</protein>
<evidence type="ECO:0008006" key="4">
    <source>
        <dbReference type="Google" id="ProtNLM"/>
    </source>
</evidence>
<dbReference type="RefSeq" id="WP_049954228.1">
    <property type="nucleotide sequence ID" value="NZ_CP007056.1"/>
</dbReference>
<keyword evidence="3" id="KW-1185">Reference proteome</keyword>
<dbReference type="eggNOG" id="arCOG05316">
    <property type="taxonomic scope" value="Archaea"/>
</dbReference>
<dbReference type="SUPFAM" id="SSF100950">
    <property type="entry name" value="NagB/RpiA/CoA transferase-like"/>
    <property type="match status" value="1"/>
</dbReference>
<dbReference type="KEGG" id="hlr:HALLA_02625"/>
<accession>W0JW64</accession>
<dbReference type="GO" id="GO:0008410">
    <property type="term" value="F:CoA-transferase activity"/>
    <property type="evidence" value="ECO:0007669"/>
    <property type="project" value="InterPro"/>
</dbReference>
<dbReference type="OrthoDB" id="9252at2157"/>
<dbReference type="InterPro" id="IPR037171">
    <property type="entry name" value="NagB/RpiA_transferase-like"/>
</dbReference>
<evidence type="ECO:0000256" key="1">
    <source>
        <dbReference type="SAM" id="MobiDB-lite"/>
    </source>
</evidence>
<evidence type="ECO:0000313" key="3">
    <source>
        <dbReference type="Proteomes" id="UP000019024"/>
    </source>
</evidence>
<sequence>MASEEYTDRELMVSAAASEIDDGDTAFVGMRLPLIAFQVAVSTHAPNSMAVYESGVVRDSPAEGFIHTMCDLPNLNRAVSTTGMIDIMSRLQRGDVDVGFLGGAEIDRYGNLNTTWVRGGEQEIRLPGSGGACDIACLADRTVLLMPHEPRRFVESVHYVTSPGHSSDGPGRNTHPDSGGGPSALVTSKATFGFDDDGELYLRSLHPGADEASVLEDFPWEVQTASDVGEGSVTTTPEPTGEELELIRTFDPDGFWT</sequence>
<gene>
    <name evidence="2" type="ORF">HALLA_02625</name>
</gene>
<keyword evidence="2" id="KW-0614">Plasmid</keyword>
<dbReference type="EMBL" id="CP007056">
    <property type="protein sequence ID" value="AHG01293.1"/>
    <property type="molecule type" value="Genomic_DNA"/>
</dbReference>
<name>W0JW64_9EURY</name>
<feature type="region of interest" description="Disordered" evidence="1">
    <location>
        <begin position="160"/>
        <end position="186"/>
    </location>
</feature>
<dbReference type="GeneID" id="25146713"/>
<dbReference type="PATRIC" id="fig|797299.3.peg.3038"/>
<geneLocation type="plasmid" evidence="2">
    <name>unnamed</name>
</geneLocation>
<proteinExistence type="predicted"/>
<dbReference type="HOGENOM" id="CLU_069088_0_0_2"/>
<dbReference type="Proteomes" id="UP000019024">
    <property type="component" value="Plasmid unnamed"/>
</dbReference>
<dbReference type="Gene3D" id="3.40.1080.10">
    <property type="entry name" value="Glutaconate Coenzyme A-transferase"/>
    <property type="match status" value="1"/>
</dbReference>
<dbReference type="Pfam" id="PF01144">
    <property type="entry name" value="CoA_trans"/>
    <property type="match status" value="1"/>
</dbReference>